<protein>
    <submittedName>
        <fullName evidence="1">Uncharacterized protein</fullName>
    </submittedName>
</protein>
<organism evidence="1 2">
    <name type="scientific">Dipteronia dyeriana</name>
    <dbReference type="NCBI Taxonomy" id="168575"/>
    <lineage>
        <taxon>Eukaryota</taxon>
        <taxon>Viridiplantae</taxon>
        <taxon>Streptophyta</taxon>
        <taxon>Embryophyta</taxon>
        <taxon>Tracheophyta</taxon>
        <taxon>Spermatophyta</taxon>
        <taxon>Magnoliopsida</taxon>
        <taxon>eudicotyledons</taxon>
        <taxon>Gunneridae</taxon>
        <taxon>Pentapetalae</taxon>
        <taxon>rosids</taxon>
        <taxon>malvids</taxon>
        <taxon>Sapindales</taxon>
        <taxon>Sapindaceae</taxon>
        <taxon>Hippocastanoideae</taxon>
        <taxon>Acereae</taxon>
        <taxon>Dipteronia</taxon>
    </lineage>
</organism>
<name>A0AAD9TUL1_9ROSI</name>
<comment type="caution">
    <text evidence="1">The sequence shown here is derived from an EMBL/GenBank/DDBJ whole genome shotgun (WGS) entry which is preliminary data.</text>
</comment>
<gene>
    <name evidence="1" type="ORF">Ddye_023818</name>
</gene>
<keyword evidence="2" id="KW-1185">Reference proteome</keyword>
<evidence type="ECO:0000313" key="1">
    <source>
        <dbReference type="EMBL" id="KAK2642055.1"/>
    </source>
</evidence>
<dbReference type="AlphaFoldDB" id="A0AAD9TUL1"/>
<sequence length="83" mass="9394">MYRDDSDVKPASLGEFLEVEQMFRASKKRQDSDDVQGRQRCEAGFEAAAKELKGVVVARSEGEKRVCFMWDDDEDDIGFVGRG</sequence>
<reference evidence="1" key="1">
    <citation type="journal article" date="2023" name="Plant J.">
        <title>Genome sequences and population genomics provide insights into the demographic history, inbreeding, and mutation load of two 'living fossil' tree species of Dipteronia.</title>
        <authorList>
            <person name="Feng Y."/>
            <person name="Comes H.P."/>
            <person name="Chen J."/>
            <person name="Zhu S."/>
            <person name="Lu R."/>
            <person name="Zhang X."/>
            <person name="Li P."/>
            <person name="Qiu J."/>
            <person name="Olsen K.M."/>
            <person name="Qiu Y."/>
        </authorList>
    </citation>
    <scope>NUCLEOTIDE SEQUENCE</scope>
    <source>
        <strain evidence="1">KIB01</strain>
    </source>
</reference>
<dbReference type="EMBL" id="JANJYI010000007">
    <property type="protein sequence ID" value="KAK2642055.1"/>
    <property type="molecule type" value="Genomic_DNA"/>
</dbReference>
<dbReference type="Proteomes" id="UP001280121">
    <property type="component" value="Unassembled WGS sequence"/>
</dbReference>
<evidence type="ECO:0000313" key="2">
    <source>
        <dbReference type="Proteomes" id="UP001280121"/>
    </source>
</evidence>
<accession>A0AAD9TUL1</accession>
<proteinExistence type="predicted"/>